<name>A0A6A6HBD6_VIRVR</name>
<evidence type="ECO:0000256" key="1">
    <source>
        <dbReference type="SAM" id="SignalP"/>
    </source>
</evidence>
<evidence type="ECO:0000313" key="2">
    <source>
        <dbReference type="EMBL" id="KAF2235434.1"/>
    </source>
</evidence>
<reference evidence="2" key="1">
    <citation type="journal article" date="2020" name="Stud. Mycol.">
        <title>101 Dothideomycetes genomes: a test case for predicting lifestyles and emergence of pathogens.</title>
        <authorList>
            <person name="Haridas S."/>
            <person name="Albert R."/>
            <person name="Binder M."/>
            <person name="Bloem J."/>
            <person name="Labutti K."/>
            <person name="Salamov A."/>
            <person name="Andreopoulos B."/>
            <person name="Baker S."/>
            <person name="Barry K."/>
            <person name="Bills G."/>
            <person name="Bluhm B."/>
            <person name="Cannon C."/>
            <person name="Castanera R."/>
            <person name="Culley D."/>
            <person name="Daum C."/>
            <person name="Ezra D."/>
            <person name="Gonzalez J."/>
            <person name="Henrissat B."/>
            <person name="Kuo A."/>
            <person name="Liang C."/>
            <person name="Lipzen A."/>
            <person name="Lutzoni F."/>
            <person name="Magnuson J."/>
            <person name="Mondo S."/>
            <person name="Nolan M."/>
            <person name="Ohm R."/>
            <person name="Pangilinan J."/>
            <person name="Park H.-J."/>
            <person name="Ramirez L."/>
            <person name="Alfaro M."/>
            <person name="Sun H."/>
            <person name="Tritt A."/>
            <person name="Yoshinaga Y."/>
            <person name="Zwiers L.-H."/>
            <person name="Turgeon B."/>
            <person name="Goodwin S."/>
            <person name="Spatafora J."/>
            <person name="Crous P."/>
            <person name="Grigoriev I."/>
        </authorList>
    </citation>
    <scope>NUCLEOTIDE SEQUENCE</scope>
    <source>
        <strain evidence="2">Tuck. ex Michener</strain>
    </source>
</reference>
<keyword evidence="1" id="KW-0732">Signal</keyword>
<sequence>MRFSTTASQVLAFCSALSQFTEAISTRARGVPRGAARTDVVKPKVFIISMFEPEGDVWYGIPEFNLLAKNITVPGFSTLYPDAHCTATGEICQLVTGEAEINAAATITSLIQSNCFDLTSTYFLIAGIAGVNPEVATLSSVTFARYAVQVALEYQFDAREIPSNWSTGYLGQGAYAPGQYPTFIYGTEVLEVNAALRSLAAGFAKTALLNDTSDAAAYRALYTSPAYTAGSSPPSVVECDVATSDVYFSGALLGEAFGNFTKLMTNGSGVYCTTGQEDNATLEALLRGAVSGLVDFSRIIVMRTASDFDRPYPGSSPQYNLFYAADYGYEPALQNVYLAGVKVVEGIINGWERTFKKGVNATNYIGDIFGTLGGTPDFGQGALLSEQEALDKRNLEKKKHMGRMRRIGRRLLPASLSR</sequence>
<organism evidence="2 3">
    <name type="scientific">Viridothelium virens</name>
    <name type="common">Speckled blister lichen</name>
    <name type="synonym">Trypethelium virens</name>
    <dbReference type="NCBI Taxonomy" id="1048519"/>
    <lineage>
        <taxon>Eukaryota</taxon>
        <taxon>Fungi</taxon>
        <taxon>Dikarya</taxon>
        <taxon>Ascomycota</taxon>
        <taxon>Pezizomycotina</taxon>
        <taxon>Dothideomycetes</taxon>
        <taxon>Dothideomycetes incertae sedis</taxon>
        <taxon>Trypetheliales</taxon>
        <taxon>Trypetheliaceae</taxon>
        <taxon>Viridothelium</taxon>
    </lineage>
</organism>
<keyword evidence="3" id="KW-1185">Reference proteome</keyword>
<accession>A0A6A6HBD6</accession>
<dbReference type="InterPro" id="IPR009486">
    <property type="entry name" value="Pur_nuclsid_perm"/>
</dbReference>
<feature type="chain" id="PRO_5025471345" evidence="1">
    <location>
        <begin position="24"/>
        <end position="418"/>
    </location>
</feature>
<dbReference type="Pfam" id="PF06516">
    <property type="entry name" value="NUP"/>
    <property type="match status" value="1"/>
</dbReference>
<feature type="signal peptide" evidence="1">
    <location>
        <begin position="1"/>
        <end position="23"/>
    </location>
</feature>
<evidence type="ECO:0000313" key="3">
    <source>
        <dbReference type="Proteomes" id="UP000800092"/>
    </source>
</evidence>
<gene>
    <name evidence="2" type="ORF">EV356DRAFT_500310</name>
</gene>
<dbReference type="PANTHER" id="PTHR38643">
    <property type="entry name" value="PURINE NUCLEOSIDE PERMEASE C285.05-RELATED"/>
    <property type="match status" value="1"/>
</dbReference>
<proteinExistence type="predicted"/>
<dbReference type="PANTHER" id="PTHR38643:SF1">
    <property type="entry name" value="PURINE NUCLEOSIDE PERMEASE C285.05-RELATED"/>
    <property type="match status" value="1"/>
</dbReference>
<protein>
    <submittedName>
        <fullName evidence="2">NUP-domain-containing protein</fullName>
    </submittedName>
</protein>
<dbReference type="OrthoDB" id="2331083at2759"/>
<dbReference type="Proteomes" id="UP000800092">
    <property type="component" value="Unassembled WGS sequence"/>
</dbReference>
<dbReference type="GO" id="GO:0055085">
    <property type="term" value="P:transmembrane transport"/>
    <property type="evidence" value="ECO:0007669"/>
    <property type="project" value="InterPro"/>
</dbReference>
<dbReference type="GO" id="GO:0005783">
    <property type="term" value="C:endoplasmic reticulum"/>
    <property type="evidence" value="ECO:0007669"/>
    <property type="project" value="TreeGrafter"/>
</dbReference>
<dbReference type="EMBL" id="ML991791">
    <property type="protein sequence ID" value="KAF2235434.1"/>
    <property type="molecule type" value="Genomic_DNA"/>
</dbReference>
<dbReference type="AlphaFoldDB" id="A0A6A6HBD6"/>